<evidence type="ECO:0000313" key="4">
    <source>
        <dbReference type="Proteomes" id="UP001164693"/>
    </source>
</evidence>
<dbReference type="RefSeq" id="WP_269443663.1">
    <property type="nucleotide sequence ID" value="NZ_CP097463.1"/>
</dbReference>
<evidence type="ECO:0000313" key="3">
    <source>
        <dbReference type="EMBL" id="WAX57126.1"/>
    </source>
</evidence>
<gene>
    <name evidence="3" type="ORF">M6B22_21810</name>
</gene>
<dbReference type="Pfam" id="PF00296">
    <property type="entry name" value="Bac_luciferase"/>
    <property type="match status" value="1"/>
</dbReference>
<evidence type="ECO:0000256" key="1">
    <source>
        <dbReference type="ARBA" id="ARBA00023002"/>
    </source>
</evidence>
<dbReference type="InterPro" id="IPR036661">
    <property type="entry name" value="Luciferase-like_sf"/>
</dbReference>
<dbReference type="NCBIfam" id="TIGR03559">
    <property type="entry name" value="F420_Rv3520c"/>
    <property type="match status" value="1"/>
</dbReference>
<name>A0ABY7K1X0_9ACTN</name>
<protein>
    <submittedName>
        <fullName evidence="3">LLM class F420-dependent oxidoreductase</fullName>
    </submittedName>
</protein>
<dbReference type="Gene3D" id="3.20.20.30">
    <property type="entry name" value="Luciferase-like domain"/>
    <property type="match status" value="1"/>
</dbReference>
<dbReference type="InterPro" id="IPR011251">
    <property type="entry name" value="Luciferase-like_dom"/>
</dbReference>
<organism evidence="3 4">
    <name type="scientific">Jatrophihabitans cynanchi</name>
    <dbReference type="NCBI Taxonomy" id="2944128"/>
    <lineage>
        <taxon>Bacteria</taxon>
        <taxon>Bacillati</taxon>
        <taxon>Actinomycetota</taxon>
        <taxon>Actinomycetes</taxon>
        <taxon>Jatrophihabitantales</taxon>
        <taxon>Jatrophihabitantaceae</taxon>
        <taxon>Jatrophihabitans</taxon>
    </lineage>
</organism>
<feature type="domain" description="Luciferase-like" evidence="2">
    <location>
        <begin position="17"/>
        <end position="317"/>
    </location>
</feature>
<dbReference type="CDD" id="cd01097">
    <property type="entry name" value="Tetrahydromethanopterin_reductase"/>
    <property type="match status" value="1"/>
</dbReference>
<dbReference type="InterPro" id="IPR050564">
    <property type="entry name" value="F420-G6PD/mer"/>
</dbReference>
<reference evidence="3" key="1">
    <citation type="submission" date="2022-05" db="EMBL/GenBank/DDBJ databases">
        <title>Jatrophihabitans sp. SB3-54 whole genome sequence.</title>
        <authorList>
            <person name="Suh M.K."/>
            <person name="Eom M.K."/>
            <person name="Kim J.S."/>
            <person name="Kim H.S."/>
            <person name="Do H.E."/>
            <person name="Shin Y.K."/>
            <person name="Lee J.-S."/>
        </authorList>
    </citation>
    <scope>NUCLEOTIDE SEQUENCE</scope>
    <source>
        <strain evidence="3">SB3-54</strain>
    </source>
</reference>
<keyword evidence="4" id="KW-1185">Reference proteome</keyword>
<keyword evidence="1" id="KW-0560">Oxidoreductase</keyword>
<accession>A0ABY7K1X0</accession>
<dbReference type="PANTHER" id="PTHR43244:SF1">
    <property type="entry name" value="5,10-METHYLENETETRAHYDROMETHANOPTERIN REDUCTASE"/>
    <property type="match status" value="1"/>
</dbReference>
<dbReference type="InterPro" id="IPR019951">
    <property type="entry name" value="F420_OxRdatse_Rv3520c_pred"/>
</dbReference>
<dbReference type="SUPFAM" id="SSF51679">
    <property type="entry name" value="Bacterial luciferase-like"/>
    <property type="match status" value="1"/>
</dbReference>
<sequence length="349" mass="37135">MKLGLNLGYWGMGTDKDNLVLAQEADRLGFSVVWAAEAYGSDAVTVLTWVAAQTAHVDVGSAILQIPARTPAMAAMTAATLDSLSGGRFRLGLGVSGPQVSEGWHGVRFAKPLARTREYVDIVNLALARKRVRYDGQTYQLPLPDGPGKALQLTVHPAREHIPIYLASIGPKNLELTGEIADGWLGVLFAPEHADEIRTHLAAGRARAGKTLDGFDLVPTVPLSVHEDLAQAAAPVRNYNALYIGGMGSREQNFYNALAVRMGYGEQAAAIQDHYLRRDYEAAAAAVPAEFVDATSLLGPPARIAERMAGFAAAGVTTLSIVPYGEGIDDRLRTLQVAVAALEQAGLAE</sequence>
<dbReference type="EMBL" id="CP097463">
    <property type="protein sequence ID" value="WAX57126.1"/>
    <property type="molecule type" value="Genomic_DNA"/>
</dbReference>
<proteinExistence type="predicted"/>
<dbReference type="PANTHER" id="PTHR43244">
    <property type="match status" value="1"/>
</dbReference>
<evidence type="ECO:0000259" key="2">
    <source>
        <dbReference type="Pfam" id="PF00296"/>
    </source>
</evidence>
<dbReference type="Proteomes" id="UP001164693">
    <property type="component" value="Chromosome"/>
</dbReference>